<dbReference type="EMBL" id="BAAAOF010000001">
    <property type="protein sequence ID" value="GAA1911990.1"/>
    <property type="molecule type" value="Genomic_DNA"/>
</dbReference>
<keyword evidence="1" id="KW-0472">Membrane</keyword>
<gene>
    <name evidence="2" type="ORF">GCM10009775_00730</name>
</gene>
<sequence>MTSTPTDASARVPVDSDDLARMLDEQFPHEDGNVLRGAFFCVLFTLPIWGVIGLVVWGISSLVAG</sequence>
<name>A0ABN2P470_9MICO</name>
<accession>A0ABN2P470</accession>
<comment type="caution">
    <text evidence="2">The sequence shown here is derived from an EMBL/GenBank/DDBJ whole genome shotgun (WGS) entry which is preliminary data.</text>
</comment>
<keyword evidence="1" id="KW-1133">Transmembrane helix</keyword>
<keyword evidence="3" id="KW-1185">Reference proteome</keyword>
<reference evidence="2 3" key="1">
    <citation type="journal article" date="2019" name="Int. J. Syst. Evol. Microbiol.">
        <title>The Global Catalogue of Microorganisms (GCM) 10K type strain sequencing project: providing services to taxonomists for standard genome sequencing and annotation.</title>
        <authorList>
            <consortium name="The Broad Institute Genomics Platform"/>
            <consortium name="The Broad Institute Genome Sequencing Center for Infectious Disease"/>
            <person name="Wu L."/>
            <person name="Ma J."/>
        </authorList>
    </citation>
    <scope>NUCLEOTIDE SEQUENCE [LARGE SCALE GENOMIC DNA]</scope>
    <source>
        <strain evidence="2 3">JCM 14900</strain>
    </source>
</reference>
<dbReference type="RefSeq" id="WP_248149905.1">
    <property type="nucleotide sequence ID" value="NZ_BAAAOF010000001.1"/>
</dbReference>
<organism evidence="2 3">
    <name type="scientific">Microbacterium aoyamense</name>
    <dbReference type="NCBI Taxonomy" id="344166"/>
    <lineage>
        <taxon>Bacteria</taxon>
        <taxon>Bacillati</taxon>
        <taxon>Actinomycetota</taxon>
        <taxon>Actinomycetes</taxon>
        <taxon>Micrococcales</taxon>
        <taxon>Microbacteriaceae</taxon>
        <taxon>Microbacterium</taxon>
    </lineage>
</organism>
<evidence type="ECO:0000313" key="2">
    <source>
        <dbReference type="EMBL" id="GAA1911990.1"/>
    </source>
</evidence>
<dbReference type="Proteomes" id="UP001501343">
    <property type="component" value="Unassembled WGS sequence"/>
</dbReference>
<protein>
    <submittedName>
        <fullName evidence="2">Uncharacterized protein</fullName>
    </submittedName>
</protein>
<evidence type="ECO:0000313" key="3">
    <source>
        <dbReference type="Proteomes" id="UP001501343"/>
    </source>
</evidence>
<keyword evidence="1" id="KW-0812">Transmembrane</keyword>
<evidence type="ECO:0000256" key="1">
    <source>
        <dbReference type="SAM" id="Phobius"/>
    </source>
</evidence>
<proteinExistence type="predicted"/>
<feature type="transmembrane region" description="Helical" evidence="1">
    <location>
        <begin position="37"/>
        <end position="59"/>
    </location>
</feature>